<accession>A0AAW1RWR9</accession>
<evidence type="ECO:0000256" key="4">
    <source>
        <dbReference type="ARBA" id="ARBA00022989"/>
    </source>
</evidence>
<comment type="caution">
    <text evidence="7">The sequence shown here is derived from an EMBL/GenBank/DDBJ whole genome shotgun (WGS) entry which is preliminary data.</text>
</comment>
<dbReference type="Pfam" id="PF04117">
    <property type="entry name" value="Mpv17_PMP22"/>
    <property type="match status" value="1"/>
</dbReference>
<evidence type="ECO:0000256" key="3">
    <source>
        <dbReference type="ARBA" id="ARBA00022692"/>
    </source>
</evidence>
<dbReference type="PANTHER" id="PTHR11266">
    <property type="entry name" value="PEROXISOMAL MEMBRANE PROTEIN 2, PXMP2 MPV17"/>
    <property type="match status" value="1"/>
</dbReference>
<evidence type="ECO:0000313" key="8">
    <source>
        <dbReference type="Proteomes" id="UP001445335"/>
    </source>
</evidence>
<keyword evidence="4" id="KW-1133">Transmembrane helix</keyword>
<reference evidence="7 8" key="1">
    <citation type="journal article" date="2024" name="Nat. Commun.">
        <title>Phylogenomics reveals the evolutionary origins of lichenization in chlorophyte algae.</title>
        <authorList>
            <person name="Puginier C."/>
            <person name="Libourel C."/>
            <person name="Otte J."/>
            <person name="Skaloud P."/>
            <person name="Haon M."/>
            <person name="Grisel S."/>
            <person name="Petersen M."/>
            <person name="Berrin J.G."/>
            <person name="Delaux P.M."/>
            <person name="Dal Grande F."/>
            <person name="Keller J."/>
        </authorList>
    </citation>
    <scope>NUCLEOTIDE SEQUENCE [LARGE SCALE GENOMIC DNA]</scope>
    <source>
        <strain evidence="7 8">SAG 245.80</strain>
    </source>
</reference>
<protein>
    <submittedName>
        <fullName evidence="7">Uncharacterized protein</fullName>
    </submittedName>
</protein>
<gene>
    <name evidence="7" type="ORF">WJX81_001413</name>
</gene>
<evidence type="ECO:0000256" key="2">
    <source>
        <dbReference type="ARBA" id="ARBA00006824"/>
    </source>
</evidence>
<dbReference type="GO" id="GO:0005737">
    <property type="term" value="C:cytoplasm"/>
    <property type="evidence" value="ECO:0007669"/>
    <property type="project" value="TreeGrafter"/>
</dbReference>
<comment type="similarity">
    <text evidence="2 6">Belongs to the peroxisomal membrane protein PXMP2/4 family.</text>
</comment>
<evidence type="ECO:0000313" key="7">
    <source>
        <dbReference type="EMBL" id="KAK9838100.1"/>
    </source>
</evidence>
<dbReference type="EMBL" id="JALJOU010000020">
    <property type="protein sequence ID" value="KAK9838100.1"/>
    <property type="molecule type" value="Genomic_DNA"/>
</dbReference>
<comment type="subcellular location">
    <subcellularLocation>
        <location evidence="1">Membrane</location>
        <topology evidence="1">Multi-pass membrane protein</topology>
    </subcellularLocation>
</comment>
<evidence type="ECO:0000256" key="5">
    <source>
        <dbReference type="ARBA" id="ARBA00023136"/>
    </source>
</evidence>
<keyword evidence="8" id="KW-1185">Reference proteome</keyword>
<dbReference type="PANTHER" id="PTHR11266:SF17">
    <property type="entry name" value="PROTEIN MPV17"/>
    <property type="match status" value="1"/>
</dbReference>
<organism evidence="7 8">
    <name type="scientific">Elliptochloris bilobata</name>
    <dbReference type="NCBI Taxonomy" id="381761"/>
    <lineage>
        <taxon>Eukaryota</taxon>
        <taxon>Viridiplantae</taxon>
        <taxon>Chlorophyta</taxon>
        <taxon>core chlorophytes</taxon>
        <taxon>Trebouxiophyceae</taxon>
        <taxon>Trebouxiophyceae incertae sedis</taxon>
        <taxon>Elliptochloris clade</taxon>
        <taxon>Elliptochloris</taxon>
    </lineage>
</organism>
<keyword evidence="3" id="KW-0812">Transmembrane</keyword>
<keyword evidence="5" id="KW-0472">Membrane</keyword>
<dbReference type="GO" id="GO:0016020">
    <property type="term" value="C:membrane"/>
    <property type="evidence" value="ECO:0007669"/>
    <property type="project" value="UniProtKB-SubCell"/>
</dbReference>
<evidence type="ECO:0000256" key="6">
    <source>
        <dbReference type="RuleBase" id="RU363053"/>
    </source>
</evidence>
<dbReference type="Proteomes" id="UP001445335">
    <property type="component" value="Unassembled WGS sequence"/>
</dbReference>
<evidence type="ECO:0000256" key="1">
    <source>
        <dbReference type="ARBA" id="ARBA00004141"/>
    </source>
</evidence>
<sequence>MSVSAIPLQIARAGWGSYNQSLQKHPLLTKAITAAVGFSIGDIIAQLSTEPKRDYNLSRTLRMGAFGLLFAGPLQGHVWFNLLDKSISPRNPTKPWAVVSKMAADQLLMAPLGTACFFAWTKVTEGKANETVPFIEAKLFDTIQTGWKLWVPAHLINFAAVPSSQRVLYTNLVAIVWTYILSQAAAGGVK</sequence>
<name>A0AAW1RWR9_9CHLO</name>
<dbReference type="InterPro" id="IPR007248">
    <property type="entry name" value="Mpv17_PMP22"/>
</dbReference>
<dbReference type="AlphaFoldDB" id="A0AAW1RWR9"/>
<proteinExistence type="inferred from homology"/>